<dbReference type="Pfam" id="PF05347">
    <property type="entry name" value="Complex1_LYR"/>
    <property type="match status" value="1"/>
</dbReference>
<dbReference type="PANTHER" id="PTHR47061">
    <property type="entry name" value="LYR MOTIF-CONTAINING PROTEIN 9"/>
    <property type="match status" value="1"/>
</dbReference>
<comment type="similarity">
    <text evidence="1">Belongs to the complex I LYR family. LYRM9 subfamily.</text>
</comment>
<gene>
    <name evidence="4" type="ORF">DIATSA_LOCUS1915</name>
</gene>
<evidence type="ECO:0000256" key="1">
    <source>
        <dbReference type="ARBA" id="ARBA00025757"/>
    </source>
</evidence>
<dbReference type="CDD" id="cd20269">
    <property type="entry name" value="Complex1_LYR_LYRM9"/>
    <property type="match status" value="1"/>
</dbReference>
<evidence type="ECO:0000313" key="4">
    <source>
        <dbReference type="EMBL" id="CAG9783769.1"/>
    </source>
</evidence>
<reference evidence="4" key="2">
    <citation type="submission" date="2022-10" db="EMBL/GenBank/DDBJ databases">
        <authorList>
            <consortium name="ENA_rothamsted_submissions"/>
            <consortium name="culmorum"/>
            <person name="King R."/>
        </authorList>
    </citation>
    <scope>NUCLEOTIDE SEQUENCE</scope>
</reference>
<dbReference type="EMBL" id="OU893342">
    <property type="protein sequence ID" value="CAG9783769.1"/>
    <property type="molecule type" value="Genomic_DNA"/>
</dbReference>
<protein>
    <recommendedName>
        <fullName evidence="2">LYR motif-containing protein 9</fullName>
    </recommendedName>
</protein>
<reference evidence="4" key="1">
    <citation type="submission" date="2021-12" db="EMBL/GenBank/DDBJ databases">
        <authorList>
            <person name="King R."/>
        </authorList>
    </citation>
    <scope>NUCLEOTIDE SEQUENCE</scope>
</reference>
<organism evidence="4 5">
    <name type="scientific">Diatraea saccharalis</name>
    <name type="common">sugarcane borer</name>
    <dbReference type="NCBI Taxonomy" id="40085"/>
    <lineage>
        <taxon>Eukaryota</taxon>
        <taxon>Metazoa</taxon>
        <taxon>Ecdysozoa</taxon>
        <taxon>Arthropoda</taxon>
        <taxon>Hexapoda</taxon>
        <taxon>Insecta</taxon>
        <taxon>Pterygota</taxon>
        <taxon>Neoptera</taxon>
        <taxon>Endopterygota</taxon>
        <taxon>Lepidoptera</taxon>
        <taxon>Glossata</taxon>
        <taxon>Ditrysia</taxon>
        <taxon>Pyraloidea</taxon>
        <taxon>Crambidae</taxon>
        <taxon>Crambinae</taxon>
        <taxon>Diatraea</taxon>
    </lineage>
</organism>
<accession>A0A9N9W7F5</accession>
<feature type="domain" description="Complex 1 LYR protein" evidence="3">
    <location>
        <begin position="19"/>
        <end position="71"/>
    </location>
</feature>
<dbReference type="InterPro" id="IPR052151">
    <property type="entry name" value="Complex_I_LYR"/>
</dbReference>
<sequence length="106" mass="12471">MLRSCSTLSNDSRTVMTSLQLYKYLLRQCEKLPPDACKHYKFAVKQSYKQHRVEPDPVRVKEIIHKSIEDAKWIVSKVVKYCSSFHFSSIYYMFTVCLAKTRELLG</sequence>
<dbReference type="AlphaFoldDB" id="A0A9N9W7F5"/>
<dbReference type="InterPro" id="IPR045291">
    <property type="entry name" value="Complex1_LYR_LYRM9"/>
</dbReference>
<evidence type="ECO:0000256" key="2">
    <source>
        <dbReference type="ARBA" id="ARBA00026234"/>
    </source>
</evidence>
<dbReference type="Proteomes" id="UP001153714">
    <property type="component" value="Chromosome 11"/>
</dbReference>
<dbReference type="PANTHER" id="PTHR47061:SF1">
    <property type="entry name" value="LYR MOTIF-CONTAINING PROTEIN 9"/>
    <property type="match status" value="1"/>
</dbReference>
<evidence type="ECO:0000259" key="3">
    <source>
        <dbReference type="Pfam" id="PF05347"/>
    </source>
</evidence>
<dbReference type="InterPro" id="IPR008011">
    <property type="entry name" value="Complex1_LYR_dom"/>
</dbReference>
<proteinExistence type="inferred from homology"/>
<name>A0A9N9W7F5_9NEOP</name>
<dbReference type="OrthoDB" id="190541at2759"/>
<keyword evidence="5" id="KW-1185">Reference proteome</keyword>
<evidence type="ECO:0000313" key="5">
    <source>
        <dbReference type="Proteomes" id="UP001153714"/>
    </source>
</evidence>